<reference evidence="5 6" key="1">
    <citation type="submission" date="2019-11" db="EMBL/GenBank/DDBJ databases">
        <title>Maribacter lutea sp. nov., a marine bacterium isolated from intertidal sand.</title>
        <authorList>
            <person name="Liu A."/>
        </authorList>
    </citation>
    <scope>NUCLEOTIDE SEQUENCE [LARGE SCALE GENOMIC DNA]</scope>
    <source>
        <strain evidence="5 6">RZ05</strain>
    </source>
</reference>
<dbReference type="GO" id="GO:0031222">
    <property type="term" value="P:arabinan catabolic process"/>
    <property type="evidence" value="ECO:0007669"/>
    <property type="project" value="TreeGrafter"/>
</dbReference>
<accession>A0A6I2MQL8</accession>
<dbReference type="PANTHER" id="PTHR42721:SF3">
    <property type="entry name" value="BETA-D-XYLOSIDASE 5-RELATED"/>
    <property type="match status" value="1"/>
</dbReference>
<dbReference type="Pfam" id="PF01915">
    <property type="entry name" value="Glyco_hydro_3_C"/>
    <property type="match status" value="1"/>
</dbReference>
<dbReference type="InterPro" id="IPR013783">
    <property type="entry name" value="Ig-like_fold"/>
</dbReference>
<comment type="similarity">
    <text evidence="1">Belongs to the glycosyl hydrolase 3 family.</text>
</comment>
<dbReference type="Pfam" id="PF07691">
    <property type="entry name" value="PA14"/>
    <property type="match status" value="1"/>
</dbReference>
<sequence>MKNQFLLLVVVFFTQLGLFAQNNVYPFLDAKLSPDSRAQDVVDRLTLDEKISQMQDVAPAIERLGIPEYNWWNECLHGVARAGAATSYPQAIGMAATWNPELIHEVANAISTEARAKFNQSIKLGQRNRYQGLTMWSPNINIFRDPRWGRGQETYGEDPYLTSRFGVAFIKGLQGTDPNYYKVIATAKHFAVHSGPEYNRHSFDAYTDAKDLWETYLPAFKAAVIEGKSYSVMSAYNRYLGESATASKLLLNDILRNKWGFDGYVVSDCGAVEDIYLRHKIVNTAEEASALAVQSGCDLNCGSTYAHLKKAVEAGLISEDEINIAVRRLFLARIKLGLLNTSDEIPFYDIPASEIESETSQKLALQTARESMVLLKNENNTLPISKKVKTITVIGPNANDKQFLLGNYFGTPTNRKTVLQGIQEKVSKKTTVHYFKGTNLADDKPIFDIIGNNYFKGEIKTEYYDNSNLEGKPVAIKSDDLIDFEWGGAAPIAILTPGKFSIRYSGTLQPDFNGDITFDVYDKGGSYRFMVDGKELAKSPKEGDTPTKKNAFTVSKNKAYDFVLEYKCDNPWVSALQLTWNKEQLQGKQVMLEKISQSDVVVYVGGISARLEGEEMPIDIQGFSKGDRTNLKMPKPQQRLLKELHGLGKPIVFVLTSGSAMAINWEQENLPAIIGAWYPGQAGGNAVADILFGDYNPSGKLPVTFYKSVKDLPPFEDYHMKGRTYRYFDGEVLYPFGYGLSFTKFSYSTPKLNKGTIGKSEKNTVSVEITNNGDYDGETVVQLYISDKEASVSKPIKTLRKFKKTALAKGESKTIEFEISPGDLSIFDAKGNSFVEPGEFDIFVGEDSSTQNKVTLLVK</sequence>
<dbReference type="AlphaFoldDB" id="A0A6I2MQL8"/>
<comment type="caution">
    <text evidence="5">The sequence shown here is derived from an EMBL/GenBank/DDBJ whole genome shotgun (WGS) entry which is preliminary data.</text>
</comment>
<dbReference type="GO" id="GO:0009044">
    <property type="term" value="F:xylan 1,4-beta-xylosidase activity"/>
    <property type="evidence" value="ECO:0007669"/>
    <property type="project" value="InterPro"/>
</dbReference>
<dbReference type="FunFam" id="2.60.40.10:FF:000495">
    <property type="entry name" value="Periplasmic beta-glucosidase"/>
    <property type="match status" value="1"/>
</dbReference>
<dbReference type="SUPFAM" id="SSF56988">
    <property type="entry name" value="Anthrax protective antigen"/>
    <property type="match status" value="1"/>
</dbReference>
<evidence type="ECO:0000256" key="1">
    <source>
        <dbReference type="ARBA" id="ARBA00005336"/>
    </source>
</evidence>
<evidence type="ECO:0000313" key="5">
    <source>
        <dbReference type="EMBL" id="MRX66131.1"/>
    </source>
</evidence>
<dbReference type="SUPFAM" id="SSF52279">
    <property type="entry name" value="Beta-D-glucan exohydrolase, C-terminal domain"/>
    <property type="match status" value="1"/>
</dbReference>
<dbReference type="InterPro" id="IPR036881">
    <property type="entry name" value="Glyco_hydro_3_C_sf"/>
</dbReference>
<dbReference type="OrthoDB" id="9805821at2"/>
<evidence type="ECO:0000313" key="6">
    <source>
        <dbReference type="Proteomes" id="UP000443153"/>
    </source>
</evidence>
<dbReference type="Pfam" id="PF00933">
    <property type="entry name" value="Glyco_hydro_3"/>
    <property type="match status" value="1"/>
</dbReference>
<name>A0A6I2MQL8_9FLAO</name>
<dbReference type="GO" id="GO:0046556">
    <property type="term" value="F:alpha-L-arabinofuranosidase activity"/>
    <property type="evidence" value="ECO:0007669"/>
    <property type="project" value="TreeGrafter"/>
</dbReference>
<protein>
    <submittedName>
        <fullName evidence="5">Glucan 1,4-alpha-glucosidase</fullName>
    </submittedName>
</protein>
<dbReference type="SMART" id="SM00758">
    <property type="entry name" value="PA14"/>
    <property type="match status" value="1"/>
</dbReference>
<dbReference type="GO" id="GO:0008422">
    <property type="term" value="F:beta-glucosidase activity"/>
    <property type="evidence" value="ECO:0007669"/>
    <property type="project" value="UniProtKB-ARBA"/>
</dbReference>
<keyword evidence="6" id="KW-1185">Reference proteome</keyword>
<gene>
    <name evidence="5" type="ORF">GJ691_18410</name>
</gene>
<organism evidence="5 6">
    <name type="scientific">Maribacter luteus</name>
    <dbReference type="NCBI Taxonomy" id="2594478"/>
    <lineage>
        <taxon>Bacteria</taxon>
        <taxon>Pseudomonadati</taxon>
        <taxon>Bacteroidota</taxon>
        <taxon>Flavobacteriia</taxon>
        <taxon>Flavobacteriales</taxon>
        <taxon>Flavobacteriaceae</taxon>
        <taxon>Maribacter</taxon>
    </lineage>
</organism>
<dbReference type="EMBL" id="WKJH01000030">
    <property type="protein sequence ID" value="MRX66131.1"/>
    <property type="molecule type" value="Genomic_DNA"/>
</dbReference>
<evidence type="ECO:0000259" key="4">
    <source>
        <dbReference type="PROSITE" id="PS51820"/>
    </source>
</evidence>
<dbReference type="PANTHER" id="PTHR42721">
    <property type="entry name" value="SUGAR HYDROLASE-RELATED"/>
    <property type="match status" value="1"/>
</dbReference>
<dbReference type="InterPro" id="IPR026891">
    <property type="entry name" value="Fn3-like"/>
</dbReference>
<dbReference type="Gene3D" id="3.20.20.300">
    <property type="entry name" value="Glycoside hydrolase, family 3, N-terminal domain"/>
    <property type="match status" value="1"/>
</dbReference>
<dbReference type="InterPro" id="IPR002772">
    <property type="entry name" value="Glyco_hydro_3_C"/>
</dbReference>
<dbReference type="Pfam" id="PF14310">
    <property type="entry name" value="Fn3-like"/>
    <property type="match status" value="1"/>
</dbReference>
<proteinExistence type="inferred from homology"/>
<dbReference type="GO" id="GO:0045493">
    <property type="term" value="P:xylan catabolic process"/>
    <property type="evidence" value="ECO:0007669"/>
    <property type="project" value="InterPro"/>
</dbReference>
<dbReference type="RefSeq" id="WP_154369649.1">
    <property type="nucleotide sequence ID" value="NZ_WKJH01000030.1"/>
</dbReference>
<feature type="domain" description="PA14" evidence="4">
    <location>
        <begin position="454"/>
        <end position="599"/>
    </location>
</feature>
<dbReference type="Proteomes" id="UP000443153">
    <property type="component" value="Unassembled WGS sequence"/>
</dbReference>
<dbReference type="InterPro" id="IPR017853">
    <property type="entry name" value="GH"/>
</dbReference>
<dbReference type="PROSITE" id="PS51820">
    <property type="entry name" value="PA14"/>
    <property type="match status" value="1"/>
</dbReference>
<keyword evidence="2" id="KW-0732">Signal</keyword>
<evidence type="ECO:0000256" key="3">
    <source>
        <dbReference type="ARBA" id="ARBA00022801"/>
    </source>
</evidence>
<dbReference type="SUPFAM" id="SSF51445">
    <property type="entry name" value="(Trans)glycosidases"/>
    <property type="match status" value="1"/>
</dbReference>
<dbReference type="InterPro" id="IPR044993">
    <property type="entry name" value="BXL"/>
</dbReference>
<dbReference type="SMART" id="SM01217">
    <property type="entry name" value="Fn3_like"/>
    <property type="match status" value="1"/>
</dbReference>
<dbReference type="PRINTS" id="PR00133">
    <property type="entry name" value="GLHYDRLASE3"/>
</dbReference>
<dbReference type="Gene3D" id="2.60.40.10">
    <property type="entry name" value="Immunoglobulins"/>
    <property type="match status" value="1"/>
</dbReference>
<dbReference type="InterPro" id="IPR036962">
    <property type="entry name" value="Glyco_hydro_3_N_sf"/>
</dbReference>
<dbReference type="InterPro" id="IPR011658">
    <property type="entry name" value="PA14_dom"/>
</dbReference>
<dbReference type="InterPro" id="IPR001764">
    <property type="entry name" value="Glyco_hydro_3_N"/>
</dbReference>
<dbReference type="Gene3D" id="3.40.50.1700">
    <property type="entry name" value="Glycoside hydrolase family 3 C-terminal domain"/>
    <property type="match status" value="2"/>
</dbReference>
<evidence type="ECO:0000256" key="2">
    <source>
        <dbReference type="ARBA" id="ARBA00022729"/>
    </source>
</evidence>
<keyword evidence="3" id="KW-0378">Hydrolase</keyword>
<dbReference type="InterPro" id="IPR037524">
    <property type="entry name" value="PA14/GLEYA"/>
</dbReference>